<dbReference type="GO" id="GO:0030682">
    <property type="term" value="P:symbiont-mediated perturbation of host defenses"/>
    <property type="evidence" value="ECO:0007669"/>
    <property type="project" value="InterPro"/>
</dbReference>
<evidence type="ECO:0000313" key="2">
    <source>
        <dbReference type="EMBL" id="JAA66545.1"/>
    </source>
</evidence>
<reference evidence="2" key="1">
    <citation type="submission" date="2012-12" db="EMBL/GenBank/DDBJ databases">
        <title>Identification and characterization of a phenylalanine ammonia-lyase gene family in Isatis indigotica Fort.</title>
        <authorList>
            <person name="Liu Q."/>
            <person name="Chen J."/>
            <person name="Zhou X."/>
            <person name="Di P."/>
            <person name="Xiao Y."/>
            <person name="Xuan H."/>
            <person name="Zhang L."/>
            <person name="Chen W."/>
        </authorList>
    </citation>
    <scope>NUCLEOTIDE SEQUENCE</scope>
    <source>
        <tissue evidence="2">Salivary gland</tissue>
    </source>
</reference>
<dbReference type="GO" id="GO:0043176">
    <property type="term" value="F:amine binding"/>
    <property type="evidence" value="ECO:0007669"/>
    <property type="project" value="InterPro"/>
</dbReference>
<feature type="region of interest" description="Disordered" evidence="1">
    <location>
        <begin position="208"/>
        <end position="262"/>
    </location>
</feature>
<sequence>MTIKNPENNPFLNDAELGPLQHLWKSLGMSSDETYHLMFRTKQLHDHYIKCVSLRAKITDPENKTATCTIKYYNDTSKTFWNATMWMRFFVQNDYTIENVIRGSFNECPKEHTIPQGSNNYIRYNDDDCDPSSIPFQEANGEDYEDEDYLELWEPQLALFGGRVRTDIDFYVVYNQPACNVLRIDKECDLWLRTKELQEILESAVREAEKNAPEDEKDAVKKLAAEESITTTEETTTKRETKEENTTEEGATTECISTTDREAEEERNRLKRLAGSFEKRVIDAIFRRLPAGCRFAFLSSCGYPEWTVYDRKICNETRAMEGQGTDT</sequence>
<dbReference type="InterPro" id="IPR012674">
    <property type="entry name" value="Calycin"/>
</dbReference>
<dbReference type="Gene3D" id="2.40.128.20">
    <property type="match status" value="1"/>
</dbReference>
<dbReference type="SUPFAM" id="SSF50814">
    <property type="entry name" value="Lipocalins"/>
    <property type="match status" value="2"/>
</dbReference>
<dbReference type="AlphaFoldDB" id="A0A0K8R5W1"/>
<dbReference type="EMBL" id="GADI01007263">
    <property type="protein sequence ID" value="JAA66545.1"/>
    <property type="molecule type" value="mRNA"/>
</dbReference>
<feature type="compositionally biased region" description="Basic and acidic residues" evidence="1">
    <location>
        <begin position="235"/>
        <end position="245"/>
    </location>
</feature>
<name>A0A0K8R5W1_IXORI</name>
<dbReference type="InterPro" id="IPR002970">
    <property type="entry name" value="Tick_his-bd"/>
</dbReference>
<evidence type="ECO:0000256" key="1">
    <source>
        <dbReference type="SAM" id="MobiDB-lite"/>
    </source>
</evidence>
<proteinExistence type="evidence at transcript level"/>
<feature type="compositionally biased region" description="Basic and acidic residues" evidence="1">
    <location>
        <begin position="208"/>
        <end position="225"/>
    </location>
</feature>
<accession>A0A0K8R5W1</accession>
<protein>
    <submittedName>
        <fullName evidence="2">Putative salivary lipocalin</fullName>
    </submittedName>
</protein>
<dbReference type="Pfam" id="PF02098">
    <property type="entry name" value="His_binding"/>
    <property type="match status" value="1"/>
</dbReference>
<organism evidence="2">
    <name type="scientific">Ixodes ricinus</name>
    <name type="common">Common tick</name>
    <name type="synonym">Acarus ricinus</name>
    <dbReference type="NCBI Taxonomy" id="34613"/>
    <lineage>
        <taxon>Eukaryota</taxon>
        <taxon>Metazoa</taxon>
        <taxon>Ecdysozoa</taxon>
        <taxon>Arthropoda</taxon>
        <taxon>Chelicerata</taxon>
        <taxon>Arachnida</taxon>
        <taxon>Acari</taxon>
        <taxon>Parasitiformes</taxon>
        <taxon>Ixodida</taxon>
        <taxon>Ixodoidea</taxon>
        <taxon>Ixodidae</taxon>
        <taxon>Ixodinae</taxon>
        <taxon>Ixodes</taxon>
    </lineage>
</organism>